<organism evidence="2 3">
    <name type="scientific">Vitis rotundifolia</name>
    <name type="common">Muscadine grape</name>
    <dbReference type="NCBI Taxonomy" id="103349"/>
    <lineage>
        <taxon>Eukaryota</taxon>
        <taxon>Viridiplantae</taxon>
        <taxon>Streptophyta</taxon>
        <taxon>Embryophyta</taxon>
        <taxon>Tracheophyta</taxon>
        <taxon>Spermatophyta</taxon>
        <taxon>Magnoliopsida</taxon>
        <taxon>eudicotyledons</taxon>
        <taxon>Gunneridae</taxon>
        <taxon>Pentapetalae</taxon>
        <taxon>rosids</taxon>
        <taxon>Vitales</taxon>
        <taxon>Vitaceae</taxon>
        <taxon>Viteae</taxon>
        <taxon>Vitis</taxon>
    </lineage>
</organism>
<feature type="compositionally biased region" description="Low complexity" evidence="1">
    <location>
        <begin position="195"/>
        <end position="208"/>
    </location>
</feature>
<comment type="caution">
    <text evidence="2">The sequence shown here is derived from an EMBL/GenBank/DDBJ whole genome shotgun (WGS) entry which is preliminary data.</text>
</comment>
<dbReference type="AlphaFoldDB" id="A0AA38ZAZ8"/>
<reference evidence="2 3" key="1">
    <citation type="journal article" date="2023" name="BMC Biotechnol.">
        <title>Vitis rotundifolia cv Carlos genome sequencing.</title>
        <authorList>
            <person name="Huff M."/>
            <person name="Hulse-Kemp A."/>
            <person name="Scheffler B."/>
            <person name="Youngblood R."/>
            <person name="Simpson S."/>
            <person name="Babiker E."/>
            <person name="Staton M."/>
        </authorList>
    </citation>
    <scope>NUCLEOTIDE SEQUENCE [LARGE SCALE GENOMIC DNA]</scope>
    <source>
        <tissue evidence="2">Leaf</tissue>
    </source>
</reference>
<proteinExistence type="predicted"/>
<evidence type="ECO:0000313" key="3">
    <source>
        <dbReference type="Proteomes" id="UP001168098"/>
    </source>
</evidence>
<dbReference type="Proteomes" id="UP001168098">
    <property type="component" value="Unassembled WGS sequence"/>
</dbReference>
<evidence type="ECO:0000256" key="1">
    <source>
        <dbReference type="SAM" id="MobiDB-lite"/>
    </source>
</evidence>
<feature type="region of interest" description="Disordered" evidence="1">
    <location>
        <begin position="191"/>
        <end position="216"/>
    </location>
</feature>
<gene>
    <name evidence="2" type="ORF">PVL29_017641</name>
</gene>
<keyword evidence="3" id="KW-1185">Reference proteome</keyword>
<sequence>MTSQGEPQDLQVKSIPPVQKEDQIHDVPAIIQSYCSGGRSSSLAPILVGSGALTESSRYQDTPALIHGAYPCALPSYQSGMPVIPLGQPQTAQIASVPFHAMSMYWQGYNEASIRTSHAPQQPSPQAISTMSFPSMFSNQLQAPEVQFLRGLRRSSINMILTRWAQVMHNQQKKPSKLVLLLRPHQAYHFSTEGPPSSASDAPGSAHPLFSSLPFS</sequence>
<name>A0AA38ZAZ8_VITRO</name>
<dbReference type="EMBL" id="JARBHA010000013">
    <property type="protein sequence ID" value="KAJ9685683.1"/>
    <property type="molecule type" value="Genomic_DNA"/>
</dbReference>
<protein>
    <submittedName>
        <fullName evidence="2">Uncharacterized protein</fullName>
    </submittedName>
</protein>
<accession>A0AA38ZAZ8</accession>
<evidence type="ECO:0000313" key="2">
    <source>
        <dbReference type="EMBL" id="KAJ9685683.1"/>
    </source>
</evidence>